<gene>
    <name evidence="4" type="primary">LOC125179072</name>
</gene>
<feature type="transmembrane region" description="Helical" evidence="2">
    <location>
        <begin position="145"/>
        <end position="168"/>
    </location>
</feature>
<keyword evidence="3" id="KW-1185">Reference proteome</keyword>
<dbReference type="AlphaFoldDB" id="A0A979FUS7"/>
<name>A0A979FUS7_HYAAZ</name>
<keyword evidence="2" id="KW-0472">Membrane</keyword>
<dbReference type="KEGG" id="hazt:125179072"/>
<dbReference type="Proteomes" id="UP000694843">
    <property type="component" value="Unplaced"/>
</dbReference>
<evidence type="ECO:0000313" key="4">
    <source>
        <dbReference type="RefSeq" id="XP_047740166.1"/>
    </source>
</evidence>
<accession>A0A979FUS7</accession>
<sequence>MKRYVDTNPWTHRTNPDSYQPEGWHPPIRESFYTESLRLTDRTSPTIYTQTYTECDYENLRRHTCDHERWSATIVVADYGIGLQTVTTTPYTSVPLFPPMTRQVTLQYTASCCDPLLMVYATDVNGNSEQRAIGSNGFFELEAGAIAGIVIAVIALLALIIAVVLLLVRRWRSKRVNVRLQEVRTSEE</sequence>
<dbReference type="RefSeq" id="XP_047740166.1">
    <property type="nucleotide sequence ID" value="XM_047884210.1"/>
</dbReference>
<reference evidence="4" key="1">
    <citation type="submission" date="2025-08" db="UniProtKB">
        <authorList>
            <consortium name="RefSeq"/>
        </authorList>
    </citation>
    <scope>IDENTIFICATION</scope>
    <source>
        <tissue evidence="4">Whole organism</tissue>
    </source>
</reference>
<protein>
    <submittedName>
        <fullName evidence="4">Uncharacterized protein LOC125179072</fullName>
    </submittedName>
</protein>
<dbReference type="GeneID" id="125179072"/>
<evidence type="ECO:0000256" key="1">
    <source>
        <dbReference type="SAM" id="MobiDB-lite"/>
    </source>
</evidence>
<dbReference type="CDD" id="cd12087">
    <property type="entry name" value="TM_EGFR-like"/>
    <property type="match status" value="1"/>
</dbReference>
<evidence type="ECO:0000256" key="2">
    <source>
        <dbReference type="SAM" id="Phobius"/>
    </source>
</evidence>
<feature type="region of interest" description="Disordered" evidence="1">
    <location>
        <begin position="1"/>
        <end position="25"/>
    </location>
</feature>
<keyword evidence="2" id="KW-1133">Transmembrane helix</keyword>
<keyword evidence="2" id="KW-0812">Transmembrane</keyword>
<organism evidence="3 4">
    <name type="scientific">Hyalella azteca</name>
    <name type="common">Amphipod</name>
    <dbReference type="NCBI Taxonomy" id="294128"/>
    <lineage>
        <taxon>Eukaryota</taxon>
        <taxon>Metazoa</taxon>
        <taxon>Ecdysozoa</taxon>
        <taxon>Arthropoda</taxon>
        <taxon>Crustacea</taxon>
        <taxon>Multicrustacea</taxon>
        <taxon>Malacostraca</taxon>
        <taxon>Eumalacostraca</taxon>
        <taxon>Peracarida</taxon>
        <taxon>Amphipoda</taxon>
        <taxon>Senticaudata</taxon>
        <taxon>Talitrida</taxon>
        <taxon>Talitroidea</taxon>
        <taxon>Hyalellidae</taxon>
        <taxon>Hyalella</taxon>
    </lineage>
</organism>
<feature type="compositionally biased region" description="Polar residues" evidence="1">
    <location>
        <begin position="8"/>
        <end position="18"/>
    </location>
</feature>
<proteinExistence type="predicted"/>
<evidence type="ECO:0000313" key="3">
    <source>
        <dbReference type="Proteomes" id="UP000694843"/>
    </source>
</evidence>